<dbReference type="EMBL" id="VFPG01000001">
    <property type="protein sequence ID" value="TQM32728.1"/>
    <property type="molecule type" value="Genomic_DNA"/>
</dbReference>
<reference evidence="2 3" key="1">
    <citation type="submission" date="2019-06" db="EMBL/GenBank/DDBJ databases">
        <title>Sequencing the genomes of 1000 actinobacteria strains.</title>
        <authorList>
            <person name="Klenk H.-P."/>
        </authorList>
    </citation>
    <scope>NUCLEOTIDE SEQUENCE [LARGE SCALE GENOMIC DNA]</scope>
    <source>
        <strain evidence="2 3">DSM 103495</strain>
    </source>
</reference>
<name>A0A543FFT2_9NOCA</name>
<evidence type="ECO:0000313" key="3">
    <source>
        <dbReference type="Proteomes" id="UP000316331"/>
    </source>
</evidence>
<dbReference type="RefSeq" id="WP_185757125.1">
    <property type="nucleotide sequence ID" value="NZ_VFPG01000001.1"/>
</dbReference>
<dbReference type="SMART" id="SM00943">
    <property type="entry name" value="Prim-Pol"/>
    <property type="match status" value="1"/>
</dbReference>
<dbReference type="CDD" id="cd04859">
    <property type="entry name" value="Prim_Pol"/>
    <property type="match status" value="1"/>
</dbReference>
<dbReference type="InterPro" id="IPR015330">
    <property type="entry name" value="DNA_primase/pol_bifunc_N"/>
</dbReference>
<feature type="domain" description="DNA primase/polymerase bifunctional N-terminal" evidence="1">
    <location>
        <begin position="11"/>
        <end position="171"/>
    </location>
</feature>
<dbReference type="Gene3D" id="3.30.720.160">
    <property type="entry name" value="Bifunctional DNA primase/polymerase, N-terminal"/>
    <property type="match status" value="1"/>
</dbReference>
<accession>A0A543FFT2</accession>
<organism evidence="2 3">
    <name type="scientific">Nocardia bhagyanarayanae</name>
    <dbReference type="NCBI Taxonomy" id="1215925"/>
    <lineage>
        <taxon>Bacteria</taxon>
        <taxon>Bacillati</taxon>
        <taxon>Actinomycetota</taxon>
        <taxon>Actinomycetes</taxon>
        <taxon>Mycobacteriales</taxon>
        <taxon>Nocardiaceae</taxon>
        <taxon>Nocardia</taxon>
    </lineage>
</organism>
<comment type="caution">
    <text evidence="2">The sequence shown here is derived from an EMBL/GenBank/DDBJ whole genome shotgun (WGS) entry which is preliminary data.</text>
</comment>
<sequence>MTAVLDLRAVALAAAARGWPVFPLRPGGKTPAIKRWPQLASTDDDRIHRWWNTNPRYNIAIATGPAGLHVIDLDASHMRPPATDFSEALARLTAVLASPIPATLTIATPAGWHLYYRAPEQPQLRCTIARIGHGIDSRGHGGYIVAPGSATPHGDYTIIDNRPVADLPDILIDRLTPPPPPAVPAVDWTSSTVARPDSYLAAILTSEADRVAHARLHLRNHSLFRAALVLGRLVAADEINEHHARIILTTAAQAHIGVEGFTAAEADRTISNGFRYSRARPRHLHR</sequence>
<evidence type="ECO:0000313" key="2">
    <source>
        <dbReference type="EMBL" id="TQM32728.1"/>
    </source>
</evidence>
<gene>
    <name evidence="2" type="ORF">FB390_4424</name>
</gene>
<protein>
    <submittedName>
        <fullName evidence="2">Bifunctional DNA primase/polymerase-like protein</fullName>
    </submittedName>
</protein>
<dbReference type="SUPFAM" id="SSF56747">
    <property type="entry name" value="Prim-pol domain"/>
    <property type="match status" value="1"/>
</dbReference>
<proteinExistence type="predicted"/>
<dbReference type="AlphaFoldDB" id="A0A543FFT2"/>
<keyword evidence="3" id="KW-1185">Reference proteome</keyword>
<evidence type="ECO:0000259" key="1">
    <source>
        <dbReference type="SMART" id="SM00943"/>
    </source>
</evidence>
<dbReference type="Proteomes" id="UP000316331">
    <property type="component" value="Unassembled WGS sequence"/>
</dbReference>
<dbReference type="Pfam" id="PF09250">
    <property type="entry name" value="Prim-Pol"/>
    <property type="match status" value="1"/>
</dbReference>